<dbReference type="Pfam" id="PF00160">
    <property type="entry name" value="Pro_isomerase"/>
    <property type="match status" value="1"/>
</dbReference>
<sequence>MVKSSMQKAILLCLSLFLSVYFTGCVDNSNKNPLVTVTIDPENENNGENGEPISGSFQIELYPDKAPNSVAYFIDFVMNKTYDGFSVTKVNPGHIVQFGDPWMSKQIHTEIEGEFKENGFEGNDIEFKPGTVGLDRFVADDYDSASGDFFIVLSEEAGESFDGKYAAIGEVVSGLELLQQISNIKNLPDYAPVYSLRTLTTTVDLKGVTYEKPITQERRTYPGLNLD</sequence>
<keyword evidence="4" id="KW-0732">Signal</keyword>
<evidence type="ECO:0000256" key="4">
    <source>
        <dbReference type="SAM" id="SignalP"/>
    </source>
</evidence>
<gene>
    <name evidence="6" type="ORF">IAD50_02775</name>
</gene>
<dbReference type="Proteomes" id="UP000824089">
    <property type="component" value="Unassembled WGS sequence"/>
</dbReference>
<evidence type="ECO:0000259" key="5">
    <source>
        <dbReference type="PROSITE" id="PS50072"/>
    </source>
</evidence>
<feature type="signal peptide" evidence="4">
    <location>
        <begin position="1"/>
        <end position="24"/>
    </location>
</feature>
<evidence type="ECO:0000313" key="6">
    <source>
        <dbReference type="EMBL" id="HIU29203.1"/>
    </source>
</evidence>
<comment type="caution">
    <text evidence="6">The sequence shown here is derived from an EMBL/GenBank/DDBJ whole genome shotgun (WGS) entry which is preliminary data.</text>
</comment>
<dbReference type="EMBL" id="DVMM01000056">
    <property type="protein sequence ID" value="HIU29203.1"/>
    <property type="molecule type" value="Genomic_DNA"/>
</dbReference>
<dbReference type="GO" id="GO:0003755">
    <property type="term" value="F:peptidyl-prolyl cis-trans isomerase activity"/>
    <property type="evidence" value="ECO:0007669"/>
    <property type="project" value="UniProtKB-KW"/>
</dbReference>
<dbReference type="EC" id="5.2.1.8" evidence="1"/>
<dbReference type="SUPFAM" id="SSF50891">
    <property type="entry name" value="Cyclophilin-like"/>
    <property type="match status" value="1"/>
</dbReference>
<dbReference type="InterPro" id="IPR044665">
    <property type="entry name" value="E_coli_cyclophilin_A-like"/>
</dbReference>
<evidence type="ECO:0000256" key="2">
    <source>
        <dbReference type="ARBA" id="ARBA00023110"/>
    </source>
</evidence>
<evidence type="ECO:0000256" key="1">
    <source>
        <dbReference type="ARBA" id="ARBA00013194"/>
    </source>
</evidence>
<organism evidence="6 7">
    <name type="scientific">Candidatus Egerieisoma faecipullorum</name>
    <dbReference type="NCBI Taxonomy" id="2840963"/>
    <lineage>
        <taxon>Bacteria</taxon>
        <taxon>Bacillati</taxon>
        <taxon>Bacillota</taxon>
        <taxon>Clostridia</taxon>
        <taxon>Eubacteriales</taxon>
        <taxon>Clostridiaceae</taxon>
        <taxon>Clostridiaceae incertae sedis</taxon>
        <taxon>Candidatus Egerieisoma</taxon>
    </lineage>
</organism>
<dbReference type="Gene3D" id="2.40.100.10">
    <property type="entry name" value="Cyclophilin-like"/>
    <property type="match status" value="1"/>
</dbReference>
<dbReference type="AlphaFoldDB" id="A0A9D1I6L5"/>
<protein>
    <recommendedName>
        <fullName evidence="1">peptidylprolyl isomerase</fullName>
        <ecNumber evidence="1">5.2.1.8</ecNumber>
    </recommendedName>
</protein>
<name>A0A9D1I6L5_9CLOT</name>
<reference evidence="6" key="2">
    <citation type="journal article" date="2021" name="PeerJ">
        <title>Extensive microbial diversity within the chicken gut microbiome revealed by metagenomics and culture.</title>
        <authorList>
            <person name="Gilroy R."/>
            <person name="Ravi A."/>
            <person name="Getino M."/>
            <person name="Pursley I."/>
            <person name="Horton D.L."/>
            <person name="Alikhan N.F."/>
            <person name="Baker D."/>
            <person name="Gharbi K."/>
            <person name="Hall N."/>
            <person name="Watson M."/>
            <person name="Adriaenssens E.M."/>
            <person name="Foster-Nyarko E."/>
            <person name="Jarju S."/>
            <person name="Secka A."/>
            <person name="Antonio M."/>
            <person name="Oren A."/>
            <person name="Chaudhuri R.R."/>
            <person name="La Ragione R."/>
            <person name="Hildebrand F."/>
            <person name="Pallen M.J."/>
        </authorList>
    </citation>
    <scope>NUCLEOTIDE SEQUENCE</scope>
    <source>
        <strain evidence="6">CHK195-4489</strain>
    </source>
</reference>
<reference evidence="6" key="1">
    <citation type="submission" date="2020-10" db="EMBL/GenBank/DDBJ databases">
        <authorList>
            <person name="Gilroy R."/>
        </authorList>
    </citation>
    <scope>NUCLEOTIDE SEQUENCE</scope>
    <source>
        <strain evidence="6">CHK195-4489</strain>
    </source>
</reference>
<evidence type="ECO:0000256" key="3">
    <source>
        <dbReference type="ARBA" id="ARBA00023235"/>
    </source>
</evidence>
<feature type="domain" description="PPIase cyclophilin-type" evidence="5">
    <location>
        <begin position="55"/>
        <end position="203"/>
    </location>
</feature>
<keyword evidence="2" id="KW-0697">Rotamase</keyword>
<dbReference type="InterPro" id="IPR002130">
    <property type="entry name" value="Cyclophilin-type_PPIase_dom"/>
</dbReference>
<proteinExistence type="predicted"/>
<accession>A0A9D1I6L5</accession>
<dbReference type="InterPro" id="IPR029000">
    <property type="entry name" value="Cyclophilin-like_dom_sf"/>
</dbReference>
<dbReference type="PANTHER" id="PTHR43246">
    <property type="entry name" value="PEPTIDYL-PROLYL CIS-TRANS ISOMERASE CYP38, CHLOROPLASTIC"/>
    <property type="match status" value="1"/>
</dbReference>
<evidence type="ECO:0000313" key="7">
    <source>
        <dbReference type="Proteomes" id="UP000824089"/>
    </source>
</evidence>
<dbReference type="PROSITE" id="PS50072">
    <property type="entry name" value="CSA_PPIASE_2"/>
    <property type="match status" value="1"/>
</dbReference>
<keyword evidence="3 6" id="KW-0413">Isomerase</keyword>
<feature type="chain" id="PRO_5039368752" description="peptidylprolyl isomerase" evidence="4">
    <location>
        <begin position="25"/>
        <end position="227"/>
    </location>
</feature>